<feature type="region of interest" description="Disordered" evidence="3">
    <location>
        <begin position="143"/>
        <end position="198"/>
    </location>
</feature>
<dbReference type="SMART" id="SM00474">
    <property type="entry name" value="35EXOc"/>
    <property type="match status" value="1"/>
</dbReference>
<dbReference type="GO" id="GO:0071051">
    <property type="term" value="P:poly(A)-dependent snoRNA 3'-end processing"/>
    <property type="evidence" value="ECO:0007669"/>
    <property type="project" value="TreeGrafter"/>
</dbReference>
<comment type="subcellular location">
    <subcellularLocation>
        <location evidence="1">Nucleus</location>
    </subcellularLocation>
</comment>
<dbReference type="GO" id="GO:0071035">
    <property type="term" value="P:nuclear polyadenylation-dependent rRNA catabolic process"/>
    <property type="evidence" value="ECO:0007669"/>
    <property type="project" value="TreeGrafter"/>
</dbReference>
<dbReference type="GO" id="GO:0071038">
    <property type="term" value="P:TRAMP-dependent tRNA surveillance pathway"/>
    <property type="evidence" value="ECO:0007669"/>
    <property type="project" value="TreeGrafter"/>
</dbReference>
<reference evidence="5 6" key="1">
    <citation type="submission" date="2011-09" db="EMBL/GenBank/DDBJ databases">
        <title>The Genome Sequence of Plasmodium vivax North Korean.</title>
        <authorList>
            <consortium name="The Broad Institute Genome Sequencing Platform"/>
            <consortium name="The Broad Institute Genome Sequencing Center for Infectious Disease"/>
            <person name="Neafsey D."/>
            <person name="Carlton J."/>
            <person name="Barnwell J."/>
            <person name="Collins W."/>
            <person name="Escalante A."/>
            <person name="Mullikin J."/>
            <person name="Saul A."/>
            <person name="Guigo R."/>
            <person name="Camara F."/>
            <person name="Young S.K."/>
            <person name="Zeng Q."/>
            <person name="Gargeya S."/>
            <person name="Fitzgerald M."/>
            <person name="Haas B."/>
            <person name="Abouelleil A."/>
            <person name="Alvarado L."/>
            <person name="Arachchi H.M."/>
            <person name="Berlin A."/>
            <person name="Brown A."/>
            <person name="Chapman S.B."/>
            <person name="Chen Z."/>
            <person name="Dunbar C."/>
            <person name="Freedman E."/>
            <person name="Gearin G."/>
            <person name="Gellesch M."/>
            <person name="Goldberg J."/>
            <person name="Griggs A."/>
            <person name="Gujja S."/>
            <person name="Heiman D."/>
            <person name="Howarth C."/>
            <person name="Larson L."/>
            <person name="Lui A."/>
            <person name="MacDonald P.J.P."/>
            <person name="Montmayeur A."/>
            <person name="Murphy C."/>
            <person name="Neiman D."/>
            <person name="Pearson M."/>
            <person name="Priest M."/>
            <person name="Roberts A."/>
            <person name="Saif S."/>
            <person name="Shea T."/>
            <person name="Shenoy N."/>
            <person name="Sisk P."/>
            <person name="Stolte C."/>
            <person name="Sykes S."/>
            <person name="Wortman J."/>
            <person name="Nusbaum C."/>
            <person name="Birren B."/>
        </authorList>
    </citation>
    <scope>NUCLEOTIDE SEQUENCE [LARGE SCALE GENOMIC DNA]</scope>
    <source>
        <strain evidence="5 6">North Korean</strain>
    </source>
</reference>
<dbReference type="Gene3D" id="3.30.420.10">
    <property type="entry name" value="Ribonuclease H-like superfamily/Ribonuclease H"/>
    <property type="match status" value="1"/>
</dbReference>
<gene>
    <name evidence="5" type="ORF">PVNG_02682</name>
</gene>
<evidence type="ECO:0000259" key="4">
    <source>
        <dbReference type="PROSITE" id="PS50967"/>
    </source>
</evidence>
<dbReference type="GO" id="GO:0003727">
    <property type="term" value="F:single-stranded RNA binding"/>
    <property type="evidence" value="ECO:0007669"/>
    <property type="project" value="TreeGrafter"/>
</dbReference>
<dbReference type="GO" id="GO:0005730">
    <property type="term" value="C:nucleolus"/>
    <property type="evidence" value="ECO:0007669"/>
    <property type="project" value="TreeGrafter"/>
</dbReference>
<evidence type="ECO:0000313" key="6">
    <source>
        <dbReference type="Proteomes" id="UP000053239"/>
    </source>
</evidence>
<name>A0A0J9TRK4_PLAVI</name>
<keyword evidence="2" id="KW-0539">Nucleus</keyword>
<dbReference type="Pfam" id="PF01612">
    <property type="entry name" value="DNA_pol_A_exo1"/>
    <property type="match status" value="1"/>
</dbReference>
<dbReference type="InterPro" id="IPR012337">
    <property type="entry name" value="RNaseH-like_sf"/>
</dbReference>
<dbReference type="OrthoDB" id="2250022at2759"/>
<dbReference type="Proteomes" id="UP000053239">
    <property type="component" value="Unassembled WGS sequence"/>
</dbReference>
<dbReference type="PANTHER" id="PTHR12124:SF47">
    <property type="entry name" value="EXOSOME COMPONENT 10"/>
    <property type="match status" value="1"/>
</dbReference>
<feature type="compositionally biased region" description="Basic and acidic residues" evidence="3">
    <location>
        <begin position="1012"/>
        <end position="1031"/>
    </location>
</feature>
<dbReference type="GO" id="GO:0071039">
    <property type="term" value="P:nuclear polyadenylation-dependent CUT catabolic process"/>
    <property type="evidence" value="ECO:0007669"/>
    <property type="project" value="TreeGrafter"/>
</dbReference>
<feature type="compositionally biased region" description="Polar residues" evidence="3">
    <location>
        <begin position="957"/>
        <end position="968"/>
    </location>
</feature>
<dbReference type="InterPro" id="IPR036397">
    <property type="entry name" value="RNaseH_sf"/>
</dbReference>
<evidence type="ECO:0000313" key="5">
    <source>
        <dbReference type="EMBL" id="KMZ97921.1"/>
    </source>
</evidence>
<dbReference type="PROSITE" id="PS50967">
    <property type="entry name" value="HRDC"/>
    <property type="match status" value="1"/>
</dbReference>
<feature type="region of interest" description="Disordered" evidence="3">
    <location>
        <begin position="898"/>
        <end position="994"/>
    </location>
</feature>
<feature type="region of interest" description="Disordered" evidence="3">
    <location>
        <begin position="853"/>
        <end position="882"/>
    </location>
</feature>
<organism evidence="5 6">
    <name type="scientific">Plasmodium vivax North Korean</name>
    <dbReference type="NCBI Taxonomy" id="1035514"/>
    <lineage>
        <taxon>Eukaryota</taxon>
        <taxon>Sar</taxon>
        <taxon>Alveolata</taxon>
        <taxon>Apicomplexa</taxon>
        <taxon>Aconoidasida</taxon>
        <taxon>Haemosporida</taxon>
        <taxon>Plasmodiidae</taxon>
        <taxon>Plasmodium</taxon>
        <taxon>Plasmodium (Plasmodium)</taxon>
    </lineage>
</organism>
<dbReference type="InterPro" id="IPR002562">
    <property type="entry name" value="3'-5'_exonuclease_dom"/>
</dbReference>
<feature type="compositionally biased region" description="Basic and acidic residues" evidence="3">
    <location>
        <begin position="223"/>
        <end position="239"/>
    </location>
</feature>
<dbReference type="Gene3D" id="1.10.150.80">
    <property type="entry name" value="HRDC domain"/>
    <property type="match status" value="1"/>
</dbReference>
<feature type="compositionally biased region" description="Polar residues" evidence="3">
    <location>
        <begin position="853"/>
        <end position="862"/>
    </location>
</feature>
<protein>
    <submittedName>
        <fullName evidence="5">3'-5' exonuclease domain-containing protein</fullName>
    </submittedName>
</protein>
<keyword evidence="5" id="KW-0540">Nuclease</keyword>
<dbReference type="GO" id="GO:0071040">
    <property type="term" value="P:nuclear polyadenylation-dependent antisense transcript catabolic process"/>
    <property type="evidence" value="ECO:0007669"/>
    <property type="project" value="TreeGrafter"/>
</dbReference>
<keyword evidence="5" id="KW-0378">Hydrolase</keyword>
<sequence length="1111" mass="127128">MEHCRKRIEELVRGEGGEAELPKDENEYLIKQLLKNVIEIVKLTNRVSTNCLYENRVDVMSNDEQAKQIQRDLLKTVHDLLLYSSSEKTKSSLTWELNGDHLTLANNYHIISTTLEEILSRAKDCFRFFHVKDKETSLLSCKNSKLEKNSPPEFASSQRGEGKPANTHSKGKTKPGRNHNGKKSNKDPNLQAQTGEEGERDNAFQIIFQSNILHVQSESEESTSEKANEKKTKKEISKNEKKRRSSSPKWKEKSEENPQMMDNLSPFRKISRKTQYAWLHLINNHATFFIPRLPVKHNRLADLERGLIEAVKSMQSYIQKKRKILQYRELFNGNKLKHISCGDILGEIFEEDKLGDVAEGTVKEVKASQLCSSSGGSSEEPIIPQERLTSPPDESFFWKMLKRLDKDINKCNPQFSNLGHPYSYEINDMLSRYHERDESVSPFVKVPPELPLPVQVNEKECKMVSSEGELIDMVNTIKAGCTKMSLSLVMNYKSTYRGFTSLILVGTEECDYILDALHIFEQMHALNEVTTDPNILKIVYKSKSIIPVMQRDFSIYFVNIIDISVCSDFLNVRNSLAFLVHNYFHVSVNSAGQGFNALTRPLSTDAVQNLRMPFHYLYYLFEYVKTDLYFNYIFAHYRREGQTEGGGEAEREAKDEENAMDAIDSMDAEDAMDTLQRLIDRDGPPRSNIYVHFENIKFENTSEEEQKYGEEIIRKVFRESNKMCLLEYKVKDVCDVEKTKEKIKRIIKTSYYNSSSCDPLIENILTWREKLAKKNDESPDSIINIHTIISIILNMPTSISSLKNNIIPMSNLMSENLEALFEIIIKSSLKKKTNLQFYRNFIQNEKPNISNCSNEQELNSMQCPVPREERSGLGGEAADGEGEANGILIVPPRMHFQSISEGAHPPEGDEEGAGDSISDCNSAGDGDDDDDAPRCAPHSRRDGRGDELEAHEEGGTPTASAPDQTFTLERTFFGDDESDEEASEKRKTFGGKNGKYENYALLSSLLSYVKEKNQKRCKTSEHPVKEENVKTEEEEAEMQKQRTTYKSVKRQLPLDIADNSFGQKKIKPIQQQQQQQQQQQHQSYSEQYNIKNAKGLYSKNILSEMNKKWNG</sequence>
<dbReference type="GO" id="GO:0000166">
    <property type="term" value="F:nucleotide binding"/>
    <property type="evidence" value="ECO:0007669"/>
    <property type="project" value="InterPro"/>
</dbReference>
<evidence type="ECO:0000256" key="1">
    <source>
        <dbReference type="ARBA" id="ARBA00004123"/>
    </source>
</evidence>
<dbReference type="EMBL" id="KQ235505">
    <property type="protein sequence ID" value="KMZ97921.1"/>
    <property type="molecule type" value="Genomic_DNA"/>
</dbReference>
<dbReference type="GO" id="GO:0071037">
    <property type="term" value="P:nuclear polyadenylation-dependent snRNA catabolic process"/>
    <property type="evidence" value="ECO:0007669"/>
    <property type="project" value="TreeGrafter"/>
</dbReference>
<accession>A0A0J9TRK4</accession>
<dbReference type="PANTHER" id="PTHR12124">
    <property type="entry name" value="POLYMYOSITIS/SCLERODERMA AUTOANTIGEN-RELATED"/>
    <property type="match status" value="1"/>
</dbReference>
<keyword evidence="5" id="KW-0269">Exonuclease</keyword>
<dbReference type="SUPFAM" id="SSF53098">
    <property type="entry name" value="Ribonuclease H-like"/>
    <property type="match status" value="1"/>
</dbReference>
<feature type="compositionally biased region" description="Basic and acidic residues" evidence="3">
    <location>
        <begin position="939"/>
        <end position="954"/>
    </location>
</feature>
<feature type="domain" description="HRDC" evidence="4">
    <location>
        <begin position="754"/>
        <end position="834"/>
    </location>
</feature>
<dbReference type="InterPro" id="IPR002121">
    <property type="entry name" value="HRDC_dom"/>
</dbReference>
<feature type="compositionally biased region" description="Basic residues" evidence="3">
    <location>
        <begin position="169"/>
        <end position="183"/>
    </location>
</feature>
<feature type="region of interest" description="Disordered" evidence="3">
    <location>
        <begin position="215"/>
        <end position="266"/>
    </location>
</feature>
<feature type="compositionally biased region" description="Low complexity" evidence="3">
    <location>
        <begin position="1070"/>
        <end position="1082"/>
    </location>
</feature>
<dbReference type="AlphaFoldDB" id="A0A0J9TRK4"/>
<dbReference type="InterPro" id="IPR044876">
    <property type="entry name" value="HRDC_dom_sf"/>
</dbReference>
<feature type="region of interest" description="Disordered" evidence="3">
    <location>
        <begin position="1012"/>
        <end position="1087"/>
    </location>
</feature>
<dbReference type="GO" id="GO:0000176">
    <property type="term" value="C:nuclear exosome (RNase complex)"/>
    <property type="evidence" value="ECO:0007669"/>
    <property type="project" value="TreeGrafter"/>
</dbReference>
<dbReference type="GO" id="GO:0071044">
    <property type="term" value="P:histone mRNA catabolic process"/>
    <property type="evidence" value="ECO:0007669"/>
    <property type="project" value="TreeGrafter"/>
</dbReference>
<dbReference type="GO" id="GO:0000467">
    <property type="term" value="P:exonucleolytic trimming to generate mature 3'-end of 5.8S rRNA from tricistronic rRNA transcript (SSU-rRNA, 5.8S rRNA, LSU-rRNA)"/>
    <property type="evidence" value="ECO:0007669"/>
    <property type="project" value="InterPro"/>
</dbReference>
<evidence type="ECO:0000256" key="3">
    <source>
        <dbReference type="SAM" id="MobiDB-lite"/>
    </source>
</evidence>
<dbReference type="InterPro" id="IPR045092">
    <property type="entry name" value="Rrp6-like"/>
</dbReference>
<dbReference type="GO" id="GO:0000175">
    <property type="term" value="F:3'-5'-RNA exonuclease activity"/>
    <property type="evidence" value="ECO:0007669"/>
    <property type="project" value="InterPro"/>
</dbReference>
<proteinExistence type="predicted"/>
<dbReference type="SUPFAM" id="SSF47819">
    <property type="entry name" value="HRDC-like"/>
    <property type="match status" value="1"/>
</dbReference>
<evidence type="ECO:0000256" key="2">
    <source>
        <dbReference type="ARBA" id="ARBA00023242"/>
    </source>
</evidence>
<dbReference type="GO" id="GO:0071036">
    <property type="term" value="P:nuclear polyadenylation-dependent snoRNA catabolic process"/>
    <property type="evidence" value="ECO:0007669"/>
    <property type="project" value="TreeGrafter"/>
</dbReference>
<dbReference type="InterPro" id="IPR010997">
    <property type="entry name" value="HRDC-like_sf"/>
</dbReference>